<dbReference type="InterPro" id="IPR036047">
    <property type="entry name" value="F-box-like_dom_sf"/>
</dbReference>
<protein>
    <recommendedName>
        <fullName evidence="1">F-box domain-containing protein</fullName>
    </recommendedName>
</protein>
<organism evidence="2 3">
    <name type="scientific">Aspergillus mulundensis</name>
    <dbReference type="NCBI Taxonomy" id="1810919"/>
    <lineage>
        <taxon>Eukaryota</taxon>
        <taxon>Fungi</taxon>
        <taxon>Dikarya</taxon>
        <taxon>Ascomycota</taxon>
        <taxon>Pezizomycotina</taxon>
        <taxon>Eurotiomycetes</taxon>
        <taxon>Eurotiomycetidae</taxon>
        <taxon>Eurotiales</taxon>
        <taxon>Aspergillaceae</taxon>
        <taxon>Aspergillus</taxon>
        <taxon>Aspergillus subgen. Nidulantes</taxon>
    </lineage>
</organism>
<keyword evidence="3" id="KW-1185">Reference proteome</keyword>
<dbReference type="SUPFAM" id="SSF52047">
    <property type="entry name" value="RNI-like"/>
    <property type="match status" value="1"/>
</dbReference>
<dbReference type="OrthoDB" id="3886018at2759"/>
<evidence type="ECO:0000313" key="2">
    <source>
        <dbReference type="EMBL" id="RDW93372.1"/>
    </source>
</evidence>
<accession>A0A3D8T479</accession>
<dbReference type="EMBL" id="PVWQ01000001">
    <property type="protein sequence ID" value="RDW93372.1"/>
    <property type="molecule type" value="Genomic_DNA"/>
</dbReference>
<comment type="caution">
    <text evidence="2">The sequence shown here is derived from an EMBL/GenBank/DDBJ whole genome shotgun (WGS) entry which is preliminary data.</text>
</comment>
<dbReference type="InterPro" id="IPR032675">
    <property type="entry name" value="LRR_dom_sf"/>
</dbReference>
<dbReference type="PROSITE" id="PS50181">
    <property type="entry name" value="FBOX"/>
    <property type="match status" value="1"/>
</dbReference>
<reference evidence="2 3" key="1">
    <citation type="journal article" date="2018" name="IMA Fungus">
        <title>IMA Genome-F 9: Draft genome sequence of Annulohypoxylon stygium, Aspergillus mulundensis, Berkeleyomyces basicola (syn. Thielaviopsis basicola), Ceratocystis smalleyi, two Cercospora beticola strains, Coleophoma cylindrospora, Fusarium fracticaudum, Phialophora cf. hyalina, and Morchella septimelata.</title>
        <authorList>
            <person name="Wingfield B.D."/>
            <person name="Bills G.F."/>
            <person name="Dong Y."/>
            <person name="Huang W."/>
            <person name="Nel W.J."/>
            <person name="Swalarsk-Parry B.S."/>
            <person name="Vaghefi N."/>
            <person name="Wilken P.M."/>
            <person name="An Z."/>
            <person name="de Beer Z.W."/>
            <person name="De Vos L."/>
            <person name="Chen L."/>
            <person name="Duong T.A."/>
            <person name="Gao Y."/>
            <person name="Hammerbacher A."/>
            <person name="Kikkert J.R."/>
            <person name="Li Y."/>
            <person name="Li H."/>
            <person name="Li K."/>
            <person name="Li Q."/>
            <person name="Liu X."/>
            <person name="Ma X."/>
            <person name="Naidoo K."/>
            <person name="Pethybridge S.J."/>
            <person name="Sun J."/>
            <person name="Steenkamp E.T."/>
            <person name="van der Nest M.A."/>
            <person name="van Wyk S."/>
            <person name="Wingfield M.J."/>
            <person name="Xiong C."/>
            <person name="Yue Q."/>
            <person name="Zhang X."/>
        </authorList>
    </citation>
    <scope>NUCLEOTIDE SEQUENCE [LARGE SCALE GENOMIC DNA]</scope>
    <source>
        <strain evidence="2 3">DSM 5745</strain>
    </source>
</reference>
<gene>
    <name evidence="2" type="ORF">DSM5745_00694</name>
</gene>
<dbReference type="AlphaFoldDB" id="A0A3D8T479"/>
<evidence type="ECO:0000313" key="3">
    <source>
        <dbReference type="Proteomes" id="UP000256690"/>
    </source>
</evidence>
<dbReference type="Gene3D" id="3.80.10.10">
    <property type="entry name" value="Ribonuclease Inhibitor"/>
    <property type="match status" value="1"/>
</dbReference>
<dbReference type="InterPro" id="IPR001810">
    <property type="entry name" value="F-box_dom"/>
</dbReference>
<dbReference type="Proteomes" id="UP000256690">
    <property type="component" value="Unassembled WGS sequence"/>
</dbReference>
<dbReference type="GeneID" id="38111064"/>
<dbReference type="SUPFAM" id="SSF81383">
    <property type="entry name" value="F-box domain"/>
    <property type="match status" value="1"/>
</dbReference>
<sequence>MPLEHLPNEIIETILSHLALHDIRNFRLTSRASASTSSHHFKSFLRRKHVDVTESSLRSFLQATNPGHIGSFVTDVVLVGVVNNPKWLNRRIKDPTDGHKCDMPGVGPEGQARAQADLDLLMQRQRDYERMRATGTDVTLLAEAFTNLMVPNHDERPGLRSLTLEVVVYRLDAEQRLPPADGGSWTLIWQAAAATFHTAMRALAASQMPLQELDVYSHLSRCSLACTELSAVDIESNGLTASLASLRSLSISFSDRIVDMRKHHFDITGDSADDVDWGDPAQDEERSDDEIEAELLDTSNFTGLARFLHRCTALEDLELHVFKLITSGLDNLYVRRDAYLHSILAINTPFPYLRRLTLRGVRARGPDLLAFIKALPIRELRMVNVKLLVGTFAPIFDYCVSHEAALERLYLDDLFDPNPLAHVYFDGETGKPTRIDFKRPCSNLLERTGMDVRRAIPYFTPVGTRLTENPRARRMWKWRRRAEYGPP</sequence>
<proteinExistence type="predicted"/>
<feature type="domain" description="F-box" evidence="1">
    <location>
        <begin position="1"/>
        <end position="44"/>
    </location>
</feature>
<dbReference type="Pfam" id="PF00646">
    <property type="entry name" value="F-box"/>
    <property type="match status" value="1"/>
</dbReference>
<name>A0A3D8T479_9EURO</name>
<dbReference type="RefSeq" id="XP_026608555.1">
    <property type="nucleotide sequence ID" value="XM_026742710.1"/>
</dbReference>
<evidence type="ECO:0000259" key="1">
    <source>
        <dbReference type="PROSITE" id="PS50181"/>
    </source>
</evidence>